<dbReference type="PROSITE" id="PS50943">
    <property type="entry name" value="HTH_CROC1"/>
    <property type="match status" value="1"/>
</dbReference>
<proteinExistence type="predicted"/>
<sequence>MHVSPDLERIFYRLKEMGLEQKAFAQALGTTDKTVSAWKTGRSKSYTKYLPQIAKVIDMPVEYILTGEKKEPAPAPKNGDELDRDAIMAAFIGGDMDMSPEERDALWDDVYEYARFKAEQWRKKKDQE</sequence>
<protein>
    <recommendedName>
        <fullName evidence="1">HTH cro/C1-type domain-containing protein</fullName>
    </recommendedName>
</protein>
<evidence type="ECO:0000259" key="1">
    <source>
        <dbReference type="PROSITE" id="PS50943"/>
    </source>
</evidence>
<dbReference type="EMBL" id="ADLO01000032">
    <property type="protein sequence ID" value="KGF56675.1"/>
    <property type="molecule type" value="Genomic_DNA"/>
</dbReference>
<evidence type="ECO:0000313" key="2">
    <source>
        <dbReference type="EMBL" id="KGF56675.1"/>
    </source>
</evidence>
<dbReference type="Pfam" id="PF01381">
    <property type="entry name" value="HTH_3"/>
    <property type="match status" value="1"/>
</dbReference>
<reference evidence="2 3" key="1">
    <citation type="submission" date="2011-08" db="EMBL/GenBank/DDBJ databases">
        <title>The Genome Sequence of Clostridium orbiscindens 1_3_50AFAA.</title>
        <authorList>
            <consortium name="The Broad Institute Genome Sequencing Platform"/>
            <person name="Earl A."/>
            <person name="Ward D."/>
            <person name="Feldgarden M."/>
            <person name="Gevers D."/>
            <person name="Daigneault M."/>
            <person name="Strauss J."/>
            <person name="Allen-Vercoe E."/>
            <person name="Young S.K."/>
            <person name="Zeng Q."/>
            <person name="Gargeya S."/>
            <person name="Fitzgerald M."/>
            <person name="Haas B."/>
            <person name="Abouelleil A."/>
            <person name="Alvarado L."/>
            <person name="Arachchi H.M."/>
            <person name="Berlin A."/>
            <person name="Brown A."/>
            <person name="Chapman S.B."/>
            <person name="Chen Z."/>
            <person name="Dunbar C."/>
            <person name="Freedman E."/>
            <person name="Gearin G."/>
            <person name="Gellesch M."/>
            <person name="Goldberg J."/>
            <person name="Griggs A."/>
            <person name="Gujja S."/>
            <person name="Heiman D."/>
            <person name="Howarth C."/>
            <person name="Larson L."/>
            <person name="Lui A."/>
            <person name="MacDonald P.J.P."/>
            <person name="Montmayeur A."/>
            <person name="Murphy C."/>
            <person name="Neiman D."/>
            <person name="Pearson M."/>
            <person name="Priest M."/>
            <person name="Roberts A."/>
            <person name="Saif S."/>
            <person name="Shea T."/>
            <person name="Shenoy N."/>
            <person name="Sisk P."/>
            <person name="Stolte C."/>
            <person name="Sykes S."/>
            <person name="Wortman J."/>
            <person name="Nusbaum C."/>
            <person name="Birren B."/>
        </authorList>
    </citation>
    <scope>NUCLEOTIDE SEQUENCE [LARGE SCALE GENOMIC DNA]</scope>
    <source>
        <strain evidence="2 3">1_3_50AFAA</strain>
    </source>
</reference>
<dbReference type="SUPFAM" id="SSF47413">
    <property type="entry name" value="lambda repressor-like DNA-binding domains"/>
    <property type="match status" value="1"/>
</dbReference>
<dbReference type="HOGENOM" id="CLU_066192_19_0_9"/>
<dbReference type="Proteomes" id="UP000029585">
    <property type="component" value="Unassembled WGS sequence"/>
</dbReference>
<keyword evidence="3" id="KW-1185">Reference proteome</keyword>
<gene>
    <name evidence="2" type="ORF">HMPREF9460_00844</name>
</gene>
<dbReference type="CDD" id="cd00093">
    <property type="entry name" value="HTH_XRE"/>
    <property type="match status" value="1"/>
</dbReference>
<evidence type="ECO:0000313" key="3">
    <source>
        <dbReference type="Proteomes" id="UP000029585"/>
    </source>
</evidence>
<accession>A0A096BC36</accession>
<dbReference type="InterPro" id="IPR001387">
    <property type="entry name" value="Cro/C1-type_HTH"/>
</dbReference>
<dbReference type="GO" id="GO:0003677">
    <property type="term" value="F:DNA binding"/>
    <property type="evidence" value="ECO:0007669"/>
    <property type="project" value="InterPro"/>
</dbReference>
<dbReference type="PATRIC" id="fig|742738.3.peg.881"/>
<comment type="caution">
    <text evidence="2">The sequence shown here is derived from an EMBL/GenBank/DDBJ whole genome shotgun (WGS) entry which is preliminary data.</text>
</comment>
<feature type="domain" description="HTH cro/C1-type" evidence="1">
    <location>
        <begin position="15"/>
        <end position="64"/>
    </location>
</feature>
<organism evidence="2 3">
    <name type="scientific">Flavonifractor plautii 1_3_50AFAA</name>
    <dbReference type="NCBI Taxonomy" id="742738"/>
    <lineage>
        <taxon>Bacteria</taxon>
        <taxon>Bacillati</taxon>
        <taxon>Bacillota</taxon>
        <taxon>Clostridia</taxon>
        <taxon>Eubacteriales</taxon>
        <taxon>Oscillospiraceae</taxon>
        <taxon>Flavonifractor</taxon>
    </lineage>
</organism>
<dbReference type="eggNOG" id="COG1476">
    <property type="taxonomic scope" value="Bacteria"/>
</dbReference>
<dbReference type="SMART" id="SM00530">
    <property type="entry name" value="HTH_XRE"/>
    <property type="match status" value="1"/>
</dbReference>
<name>A0A096BC36_FLAPL</name>
<dbReference type="InterPro" id="IPR010982">
    <property type="entry name" value="Lambda_DNA-bd_dom_sf"/>
</dbReference>
<dbReference type="AlphaFoldDB" id="A0A096BC36"/>
<dbReference type="Gene3D" id="1.10.260.40">
    <property type="entry name" value="lambda repressor-like DNA-binding domains"/>
    <property type="match status" value="1"/>
</dbReference>